<protein>
    <submittedName>
        <fullName evidence="6">Putative 2-oxoglutarate dehydrogenase E1 component DHKTD1, mitochondrial</fullName>
    </submittedName>
</protein>
<comment type="similarity">
    <text evidence="2">Belongs to the alpha-ketoglutarate dehydrogenase family.</text>
</comment>
<name>A0A8X6PX57_NEPPI</name>
<keyword evidence="3" id="KW-0560">Oxidoreductase</keyword>
<dbReference type="InterPro" id="IPR011603">
    <property type="entry name" value="2oxoglutarate_DH_E1"/>
</dbReference>
<proteinExistence type="inferred from homology"/>
<keyword evidence="7" id="KW-1185">Reference proteome</keyword>
<dbReference type="InterPro" id="IPR031717">
    <property type="entry name" value="ODO-1/KGD_C"/>
</dbReference>
<dbReference type="OrthoDB" id="413077at2759"/>
<evidence type="ECO:0000256" key="1">
    <source>
        <dbReference type="ARBA" id="ARBA00001964"/>
    </source>
</evidence>
<dbReference type="Proteomes" id="UP000887013">
    <property type="component" value="Unassembled WGS sequence"/>
</dbReference>
<evidence type="ECO:0000313" key="6">
    <source>
        <dbReference type="EMBL" id="GFT88748.1"/>
    </source>
</evidence>
<gene>
    <name evidence="6" type="primary">Dhtkd1_0</name>
    <name evidence="6" type="ORF">NPIL_603841</name>
</gene>
<feature type="domain" description="2-oxoglutarate dehydrogenase E1 component/KDG C-terminal" evidence="5">
    <location>
        <begin position="1"/>
        <end position="48"/>
    </location>
</feature>
<feature type="non-terminal residue" evidence="6">
    <location>
        <position position="1"/>
    </location>
</feature>
<dbReference type="Gene3D" id="3.40.50.11610">
    <property type="entry name" value="Multifunctional 2-oxoglutarate metabolism enzyme, C-terminal domain"/>
    <property type="match status" value="1"/>
</dbReference>
<dbReference type="InterPro" id="IPR042179">
    <property type="entry name" value="KGD_C_sf"/>
</dbReference>
<dbReference type="AlphaFoldDB" id="A0A8X6PX57"/>
<evidence type="ECO:0000256" key="3">
    <source>
        <dbReference type="ARBA" id="ARBA00023002"/>
    </source>
</evidence>
<reference evidence="6" key="1">
    <citation type="submission" date="2020-08" db="EMBL/GenBank/DDBJ databases">
        <title>Multicomponent nature underlies the extraordinary mechanical properties of spider dragline silk.</title>
        <authorList>
            <person name="Kono N."/>
            <person name="Nakamura H."/>
            <person name="Mori M."/>
            <person name="Yoshida Y."/>
            <person name="Ohtoshi R."/>
            <person name="Malay A.D."/>
            <person name="Moran D.A.P."/>
            <person name="Tomita M."/>
            <person name="Numata K."/>
            <person name="Arakawa K."/>
        </authorList>
    </citation>
    <scope>NUCLEOTIDE SEQUENCE</scope>
</reference>
<dbReference type="GO" id="GO:0016624">
    <property type="term" value="F:oxidoreductase activity, acting on the aldehyde or oxo group of donors, disulfide as acceptor"/>
    <property type="evidence" value="ECO:0007669"/>
    <property type="project" value="InterPro"/>
</dbReference>
<comment type="caution">
    <text evidence="6">The sequence shown here is derived from an EMBL/GenBank/DDBJ whole genome shotgun (WGS) entry which is preliminary data.</text>
</comment>
<dbReference type="EMBL" id="BMAW01120330">
    <property type="protein sequence ID" value="GFT88748.1"/>
    <property type="molecule type" value="Genomic_DNA"/>
</dbReference>
<dbReference type="PANTHER" id="PTHR23152:SF4">
    <property type="entry name" value="2-OXOADIPATE DEHYDROGENASE COMPLEX COMPONENT E1"/>
    <property type="match status" value="1"/>
</dbReference>
<comment type="cofactor">
    <cofactor evidence="1">
        <name>thiamine diphosphate</name>
        <dbReference type="ChEBI" id="CHEBI:58937"/>
    </cofactor>
</comment>
<evidence type="ECO:0000256" key="4">
    <source>
        <dbReference type="ARBA" id="ARBA00023052"/>
    </source>
</evidence>
<feature type="non-terminal residue" evidence="6">
    <location>
        <position position="50"/>
    </location>
</feature>
<keyword evidence="4" id="KW-0786">Thiamine pyrophosphate</keyword>
<accession>A0A8X6PX57</accession>
<evidence type="ECO:0000313" key="7">
    <source>
        <dbReference type="Proteomes" id="UP000887013"/>
    </source>
</evidence>
<dbReference type="Pfam" id="PF16870">
    <property type="entry name" value="OxoGdeHyase_C"/>
    <property type="match status" value="1"/>
</dbReference>
<dbReference type="PANTHER" id="PTHR23152">
    <property type="entry name" value="2-OXOGLUTARATE DEHYDROGENASE"/>
    <property type="match status" value="1"/>
</dbReference>
<sequence length="50" mass="5994">ELCPFPAEQLYKIIKSFKNSQNFIWSQEEHQNMGAWTFVQSRFRNLLGCQ</sequence>
<evidence type="ECO:0000259" key="5">
    <source>
        <dbReference type="Pfam" id="PF16870"/>
    </source>
</evidence>
<organism evidence="6 7">
    <name type="scientific">Nephila pilipes</name>
    <name type="common">Giant wood spider</name>
    <name type="synonym">Nephila maculata</name>
    <dbReference type="NCBI Taxonomy" id="299642"/>
    <lineage>
        <taxon>Eukaryota</taxon>
        <taxon>Metazoa</taxon>
        <taxon>Ecdysozoa</taxon>
        <taxon>Arthropoda</taxon>
        <taxon>Chelicerata</taxon>
        <taxon>Arachnida</taxon>
        <taxon>Araneae</taxon>
        <taxon>Araneomorphae</taxon>
        <taxon>Entelegynae</taxon>
        <taxon>Araneoidea</taxon>
        <taxon>Nephilidae</taxon>
        <taxon>Nephila</taxon>
    </lineage>
</organism>
<evidence type="ECO:0000256" key="2">
    <source>
        <dbReference type="ARBA" id="ARBA00006936"/>
    </source>
</evidence>
<dbReference type="GO" id="GO:0030976">
    <property type="term" value="F:thiamine pyrophosphate binding"/>
    <property type="evidence" value="ECO:0007669"/>
    <property type="project" value="InterPro"/>
</dbReference>